<feature type="signal peptide" evidence="1">
    <location>
        <begin position="1"/>
        <end position="46"/>
    </location>
</feature>
<feature type="chain" id="PRO_5046274904" evidence="1">
    <location>
        <begin position="47"/>
        <end position="535"/>
    </location>
</feature>
<proteinExistence type="predicted"/>
<dbReference type="RefSeq" id="WP_315652136.1">
    <property type="nucleotide sequence ID" value="NZ_JAVXZY010000008.1"/>
</dbReference>
<dbReference type="EMBL" id="JAVXZY010000008">
    <property type="protein sequence ID" value="MDT9001255.1"/>
    <property type="molecule type" value="Genomic_DNA"/>
</dbReference>
<reference evidence="2" key="1">
    <citation type="submission" date="2023-09" db="EMBL/GenBank/DDBJ databases">
        <title>Paucibacter sp. APW11 Genome sequencing and assembly.</title>
        <authorList>
            <person name="Kim I."/>
        </authorList>
    </citation>
    <scope>NUCLEOTIDE SEQUENCE</scope>
    <source>
        <strain evidence="2">APW11</strain>
    </source>
</reference>
<evidence type="ECO:0000256" key="1">
    <source>
        <dbReference type="SAM" id="SignalP"/>
    </source>
</evidence>
<sequence>MLNGRKDADIPSSQSFFEVSKLIKQSKFVKTAIAAAALGLAFGAQAASITGSAKYAVELFGGTAPQTAITLPALNITASTAIPAGSTVTIHVQYVGGRPAAANNATTATLAGAIVPTWGSTLAASTTAAPGTGTPTATTNNADVAVYTLAATTTSIGIGGNLLTIPAQTITAAGLATLGATVTANVSVFVGSVPAVVGGAVPTTGLLEAASGATTVASSAQGVTLTATAGSSSQKIDVTLAKPSSKFSTSTTASASDTGSASVAQLGTIGFVNGTAKQADGSTAYTVAQVAADGTVEIVVSAQAGFFAALGTNGSISLNAPNANACAGAVVGTFSSTAFTTAAAAAAATKVTFPATPATIAATVGGTTPAPYHVCYNIGTAGNGLLQPGTASITASLGQSTAAQDSTDTLASTNLLALTNNGATVDVPSYFPAALSQYGYSSYLRVVNKGSVSAPVSIAMIDPATGTAGTAQVIGTIPAGAATTFTGAQVEALIGALDKSARPRLRLTAPTAQLQVQSFVQSANGTFTEVSGGTQ</sequence>
<evidence type="ECO:0000313" key="3">
    <source>
        <dbReference type="Proteomes" id="UP001246372"/>
    </source>
</evidence>
<protein>
    <submittedName>
        <fullName evidence="2">Uncharacterized protein</fullName>
    </submittedName>
</protein>
<organism evidence="2 3">
    <name type="scientific">Roseateles aquae</name>
    <dbReference type="NCBI Taxonomy" id="3077235"/>
    <lineage>
        <taxon>Bacteria</taxon>
        <taxon>Pseudomonadati</taxon>
        <taxon>Pseudomonadota</taxon>
        <taxon>Betaproteobacteria</taxon>
        <taxon>Burkholderiales</taxon>
        <taxon>Sphaerotilaceae</taxon>
        <taxon>Roseateles</taxon>
    </lineage>
</organism>
<gene>
    <name evidence="2" type="ORF">RQP53_18395</name>
</gene>
<dbReference type="Proteomes" id="UP001246372">
    <property type="component" value="Unassembled WGS sequence"/>
</dbReference>
<evidence type="ECO:0000313" key="2">
    <source>
        <dbReference type="EMBL" id="MDT9001255.1"/>
    </source>
</evidence>
<name>A0ABU3PF98_9BURK</name>
<accession>A0ABU3PF98</accession>
<comment type="caution">
    <text evidence="2">The sequence shown here is derived from an EMBL/GenBank/DDBJ whole genome shotgun (WGS) entry which is preliminary data.</text>
</comment>
<keyword evidence="3" id="KW-1185">Reference proteome</keyword>
<keyword evidence="1" id="KW-0732">Signal</keyword>